<name>A0A914GWL8_GLORO</name>
<dbReference type="Proteomes" id="UP000887572">
    <property type="component" value="Unplaced"/>
</dbReference>
<evidence type="ECO:0000256" key="1">
    <source>
        <dbReference type="SAM" id="MobiDB-lite"/>
    </source>
</evidence>
<sequence>MMEPTIAELSMPYDSTAATTSHMTNASQTEIRVEYLKHHWTVKNFSHCYQEYLENYGNGENNKDFQQNRLQNSEGRDIEMRIHPNPSHSDYVSYIKRDVLFPQIQPADSITVFVEIDVAVETVTTSVDDSCRLSKPCICEHQLGDDYLKLLNDGVLTDFTIRVVQEKDNGNDGGGKSGSSGGGECSTALQPQQNEVREIPVHKAILAARSPVFAAMLQHVDTSESKTGVLEIKDVECGVVKEMLNFIYSGKSSSPEINEIASDLLIAADKYRLEELKTHCEHCLIQAINFENACQLLIIADMYGAQFLRKRVLQFIMQHPKKITQTTLWHPLRNRADLINPICNSFPPALIICYSVACKNNPRWRCFLSAFF</sequence>
<evidence type="ECO:0000313" key="3">
    <source>
        <dbReference type="Proteomes" id="UP000887572"/>
    </source>
</evidence>
<dbReference type="PANTHER" id="PTHR24413">
    <property type="entry name" value="SPECKLE-TYPE POZ PROTEIN"/>
    <property type="match status" value="1"/>
</dbReference>
<proteinExistence type="predicted"/>
<dbReference type="WBParaSite" id="Gr19_v10_g11869.t1">
    <property type="protein sequence ID" value="Gr19_v10_g11869.t1"/>
    <property type="gene ID" value="Gr19_v10_g11869"/>
</dbReference>
<evidence type="ECO:0000313" key="4">
    <source>
        <dbReference type="WBParaSite" id="Gr19_v10_g11869.t1"/>
    </source>
</evidence>
<dbReference type="Pfam" id="PF00651">
    <property type="entry name" value="BTB"/>
    <property type="match status" value="1"/>
</dbReference>
<accession>A0A914GWL8</accession>
<dbReference type="SMART" id="SM00225">
    <property type="entry name" value="BTB"/>
    <property type="match status" value="1"/>
</dbReference>
<protein>
    <submittedName>
        <fullName evidence="4">BTB domain-containing protein</fullName>
    </submittedName>
</protein>
<organism evidence="3 4">
    <name type="scientific">Globodera rostochiensis</name>
    <name type="common">Golden nematode worm</name>
    <name type="synonym">Heterodera rostochiensis</name>
    <dbReference type="NCBI Taxonomy" id="31243"/>
    <lineage>
        <taxon>Eukaryota</taxon>
        <taxon>Metazoa</taxon>
        <taxon>Ecdysozoa</taxon>
        <taxon>Nematoda</taxon>
        <taxon>Chromadorea</taxon>
        <taxon>Rhabditida</taxon>
        <taxon>Tylenchina</taxon>
        <taxon>Tylenchomorpha</taxon>
        <taxon>Tylenchoidea</taxon>
        <taxon>Heteroderidae</taxon>
        <taxon>Heteroderinae</taxon>
        <taxon>Globodera</taxon>
    </lineage>
</organism>
<reference evidence="4" key="1">
    <citation type="submission" date="2022-11" db="UniProtKB">
        <authorList>
            <consortium name="WormBaseParasite"/>
        </authorList>
    </citation>
    <scope>IDENTIFICATION</scope>
</reference>
<dbReference type="PROSITE" id="PS50097">
    <property type="entry name" value="BTB"/>
    <property type="match status" value="1"/>
</dbReference>
<keyword evidence="3" id="KW-1185">Reference proteome</keyword>
<dbReference type="InterPro" id="IPR000210">
    <property type="entry name" value="BTB/POZ_dom"/>
</dbReference>
<dbReference type="FunFam" id="3.30.710.10:FF:000159">
    <property type="entry name" value="Speckle-type POZ protein B"/>
    <property type="match status" value="1"/>
</dbReference>
<dbReference type="SUPFAM" id="SSF54695">
    <property type="entry name" value="POZ domain"/>
    <property type="match status" value="1"/>
</dbReference>
<evidence type="ECO:0000259" key="2">
    <source>
        <dbReference type="PROSITE" id="PS50097"/>
    </source>
</evidence>
<dbReference type="InterPro" id="IPR011333">
    <property type="entry name" value="SKP1/BTB/POZ_sf"/>
</dbReference>
<feature type="compositionally biased region" description="Gly residues" evidence="1">
    <location>
        <begin position="171"/>
        <end position="184"/>
    </location>
</feature>
<feature type="domain" description="BTB" evidence="2">
    <location>
        <begin position="185"/>
        <end position="256"/>
    </location>
</feature>
<feature type="region of interest" description="Disordered" evidence="1">
    <location>
        <begin position="166"/>
        <end position="189"/>
    </location>
</feature>
<dbReference type="AlphaFoldDB" id="A0A914GWL8"/>
<dbReference type="Gene3D" id="3.30.710.10">
    <property type="entry name" value="Potassium Channel Kv1.1, Chain A"/>
    <property type="match status" value="1"/>
</dbReference>